<dbReference type="STRING" id="745820.SAMN04488053_102336"/>
<organism evidence="2 3">
    <name type="scientific">Alkalicoccus daliensis</name>
    <dbReference type="NCBI Taxonomy" id="745820"/>
    <lineage>
        <taxon>Bacteria</taxon>
        <taxon>Bacillati</taxon>
        <taxon>Bacillota</taxon>
        <taxon>Bacilli</taxon>
        <taxon>Bacillales</taxon>
        <taxon>Bacillaceae</taxon>
        <taxon>Alkalicoccus</taxon>
    </lineage>
</organism>
<protein>
    <recommendedName>
        <fullName evidence="4">DUF2812 domain-containing protein</fullName>
    </recommendedName>
</protein>
<keyword evidence="1" id="KW-0812">Transmembrane</keyword>
<accession>A0A1H0D3W4</accession>
<evidence type="ECO:0000256" key="1">
    <source>
        <dbReference type="SAM" id="Phobius"/>
    </source>
</evidence>
<keyword evidence="1" id="KW-1133">Transmembrane helix</keyword>
<evidence type="ECO:0000313" key="3">
    <source>
        <dbReference type="Proteomes" id="UP000198778"/>
    </source>
</evidence>
<keyword evidence="3" id="KW-1185">Reference proteome</keyword>
<sequence>MSKKHIWKPFWSFHIQRTEQWLGEMAEKGFTLTHFQPKLSRFTFKDESSLQETFAVSFDRTRQHPLPKALEEDSWQVLTAQRKWAVYGNSKPKEDVKTSIVRDGLEARNGKIETCWWIYFLFLIFTMTVQAGILLPLYLSSGPIEVTRVESPMWIFTYIVFAVQIAVTLIGIYSLLTLKKEAKRLSEESSPSYTVQEAPDTPQAGSSERQTKYKFGWIYAPDKLVKWLEEKEQSGWHLIHVYTGGFKFQFERSDKQLYAYSAIFEGRADKSAHAFHREAGWERVYVSGMNWQQWSIWRKGYTEEEEKPAIYDDPESKKRAAMKVSRLYTLMFAPIVIIFSLNFFSFMLPAVLEQGYFSLSGIERFNTTVYPIAISMFLILILRAWAYYFRVRRSVKSV</sequence>
<dbReference type="RefSeq" id="WP_090841698.1">
    <property type="nucleotide sequence ID" value="NZ_FNIL01000002.1"/>
</dbReference>
<dbReference type="Proteomes" id="UP000198778">
    <property type="component" value="Unassembled WGS sequence"/>
</dbReference>
<feature type="transmembrane region" description="Helical" evidence="1">
    <location>
        <begin position="327"/>
        <end position="348"/>
    </location>
</feature>
<feature type="transmembrane region" description="Helical" evidence="1">
    <location>
        <begin position="155"/>
        <end position="176"/>
    </location>
</feature>
<dbReference type="Pfam" id="PF11193">
    <property type="entry name" value="DUF2812"/>
    <property type="match status" value="1"/>
</dbReference>
<dbReference type="EMBL" id="FNIL01000002">
    <property type="protein sequence ID" value="SDN64842.1"/>
    <property type="molecule type" value="Genomic_DNA"/>
</dbReference>
<dbReference type="OrthoDB" id="8230517at2"/>
<reference evidence="3" key="1">
    <citation type="submission" date="2016-10" db="EMBL/GenBank/DDBJ databases">
        <authorList>
            <person name="Varghese N."/>
            <person name="Submissions S."/>
        </authorList>
    </citation>
    <scope>NUCLEOTIDE SEQUENCE [LARGE SCALE GENOMIC DNA]</scope>
    <source>
        <strain evidence="3">CGMCC 1.10369</strain>
    </source>
</reference>
<evidence type="ECO:0008006" key="4">
    <source>
        <dbReference type="Google" id="ProtNLM"/>
    </source>
</evidence>
<keyword evidence="1" id="KW-0472">Membrane</keyword>
<dbReference type="InterPro" id="IPR021359">
    <property type="entry name" value="DUF2812"/>
</dbReference>
<feature type="transmembrane region" description="Helical" evidence="1">
    <location>
        <begin position="116"/>
        <end position="135"/>
    </location>
</feature>
<name>A0A1H0D3W4_9BACI</name>
<gene>
    <name evidence="2" type="ORF">SAMN04488053_102336</name>
</gene>
<proteinExistence type="predicted"/>
<dbReference type="AlphaFoldDB" id="A0A1H0D3W4"/>
<evidence type="ECO:0000313" key="2">
    <source>
        <dbReference type="EMBL" id="SDN64842.1"/>
    </source>
</evidence>
<feature type="transmembrane region" description="Helical" evidence="1">
    <location>
        <begin position="368"/>
        <end position="389"/>
    </location>
</feature>